<feature type="domain" description="Methyltransferase type 11" evidence="1">
    <location>
        <begin position="49"/>
        <end position="145"/>
    </location>
</feature>
<reference evidence="2 3" key="1">
    <citation type="journal article" date="2010" name="Stand. Genomic Sci.">
        <title>Complete genome sequence of Intrasporangium calvum type strain (7 KIP).</title>
        <authorList>
            <person name="Del Rio T.G."/>
            <person name="Chertkov O."/>
            <person name="Yasawong M."/>
            <person name="Lucas S."/>
            <person name="Deshpande S."/>
            <person name="Cheng J.F."/>
            <person name="Detter C."/>
            <person name="Tapia R."/>
            <person name="Han C."/>
            <person name="Goodwin L."/>
            <person name="Pitluck S."/>
            <person name="Liolios K."/>
            <person name="Ivanova N."/>
            <person name="Mavromatis K."/>
            <person name="Pati A."/>
            <person name="Chen A."/>
            <person name="Palaniappan K."/>
            <person name="Land M."/>
            <person name="Hauser L."/>
            <person name="Chang Y.J."/>
            <person name="Jeffries C.D."/>
            <person name="Rohde M."/>
            <person name="Pukall R."/>
            <person name="Sikorski J."/>
            <person name="Goker M."/>
            <person name="Woyke T."/>
            <person name="Bristow J."/>
            <person name="Eisen J.A."/>
            <person name="Markowitz V."/>
            <person name="Hugenholtz P."/>
            <person name="Kyrpides N.C."/>
            <person name="Klenk H.P."/>
            <person name="Lapidus A."/>
        </authorList>
    </citation>
    <scope>NUCLEOTIDE SEQUENCE [LARGE SCALE GENOMIC DNA]</scope>
    <source>
        <strain evidence="3">ATCC 23552 / DSM 43043 / JCM 3097 / NBRC 12989 / 7 KIP</strain>
    </source>
</reference>
<name>E6SBY3_INTC7</name>
<dbReference type="InterPro" id="IPR013216">
    <property type="entry name" value="Methyltransf_11"/>
</dbReference>
<keyword evidence="2" id="KW-0808">Transferase</keyword>
<evidence type="ECO:0000259" key="1">
    <source>
        <dbReference type="Pfam" id="PF08241"/>
    </source>
</evidence>
<dbReference type="Gene3D" id="3.40.50.150">
    <property type="entry name" value="Vaccinia Virus protein VP39"/>
    <property type="match status" value="1"/>
</dbReference>
<sequence>MAKTHGDRIREAFTRQAGTFEDERLNVAFTSGLPWLLSHVEPRPDDVVLDVAAGTGIVSRALAPDAARVVAVDSTEAMIEQGRSRVVAEGHLNLGFVRGAAEDLPFSNQEFSLVVTRFSLHHFADPPRALREMVRVLRRAGRLVVMDLVASTDPTIAARQDHVERLRDASHVRMPPRGAVRDWLQECGLEVAQVAERQIDRPVKGWLQQSKTDEHAAAQVRAALEADVAGGENTGLRPHAVDGELWFHQTWELTVARGRARDEART</sequence>
<dbReference type="RefSeq" id="WP_013493835.1">
    <property type="nucleotide sequence ID" value="NC_014830.1"/>
</dbReference>
<proteinExistence type="predicted"/>
<dbReference type="AlphaFoldDB" id="E6SBY3"/>
<dbReference type="STRING" id="710696.Intca_3034"/>
<dbReference type="PANTHER" id="PTHR43591">
    <property type="entry name" value="METHYLTRANSFERASE"/>
    <property type="match status" value="1"/>
</dbReference>
<dbReference type="CDD" id="cd02440">
    <property type="entry name" value="AdoMet_MTases"/>
    <property type="match status" value="1"/>
</dbReference>
<protein>
    <submittedName>
        <fullName evidence="2">Methyltransferase type 11</fullName>
    </submittedName>
</protein>
<dbReference type="Proteomes" id="UP000008914">
    <property type="component" value="Chromosome"/>
</dbReference>
<organism evidence="2 3">
    <name type="scientific">Intrasporangium calvum (strain ATCC 23552 / DSM 43043 / JCM 3097 / NBRC 12989 / NCIMB 10167 / NRRL B-3866 / 7 KIP)</name>
    <dbReference type="NCBI Taxonomy" id="710696"/>
    <lineage>
        <taxon>Bacteria</taxon>
        <taxon>Bacillati</taxon>
        <taxon>Actinomycetota</taxon>
        <taxon>Actinomycetes</taxon>
        <taxon>Micrococcales</taxon>
        <taxon>Intrasporangiaceae</taxon>
        <taxon>Intrasporangium</taxon>
    </lineage>
</organism>
<dbReference type="GO" id="GO:0008757">
    <property type="term" value="F:S-adenosylmethionine-dependent methyltransferase activity"/>
    <property type="evidence" value="ECO:0007669"/>
    <property type="project" value="InterPro"/>
</dbReference>
<dbReference type="OrthoDB" id="9797252at2"/>
<dbReference type="eggNOG" id="COG2226">
    <property type="taxonomic scope" value="Bacteria"/>
</dbReference>
<keyword evidence="3" id="KW-1185">Reference proteome</keyword>
<dbReference type="HOGENOM" id="CLU_037990_10_0_11"/>
<dbReference type="Pfam" id="PF08241">
    <property type="entry name" value="Methyltransf_11"/>
    <property type="match status" value="1"/>
</dbReference>
<evidence type="ECO:0000313" key="3">
    <source>
        <dbReference type="Proteomes" id="UP000008914"/>
    </source>
</evidence>
<dbReference type="EMBL" id="CP002343">
    <property type="protein sequence ID" value="ADU49523.1"/>
    <property type="molecule type" value="Genomic_DNA"/>
</dbReference>
<dbReference type="GO" id="GO:0032259">
    <property type="term" value="P:methylation"/>
    <property type="evidence" value="ECO:0007669"/>
    <property type="project" value="UniProtKB-KW"/>
</dbReference>
<evidence type="ECO:0000313" key="2">
    <source>
        <dbReference type="EMBL" id="ADU49523.1"/>
    </source>
</evidence>
<keyword evidence="2" id="KW-0489">Methyltransferase</keyword>
<gene>
    <name evidence="2" type="ordered locus">Intca_3034</name>
</gene>
<dbReference type="KEGG" id="ica:Intca_3034"/>
<accession>E6SBY3</accession>
<dbReference type="InterPro" id="IPR029063">
    <property type="entry name" value="SAM-dependent_MTases_sf"/>
</dbReference>
<dbReference type="SUPFAM" id="SSF53335">
    <property type="entry name" value="S-adenosyl-L-methionine-dependent methyltransferases"/>
    <property type="match status" value="1"/>
</dbReference>